<evidence type="ECO:0000313" key="6">
    <source>
        <dbReference type="EMBL" id="AFZ51607.1"/>
    </source>
</evidence>
<dbReference type="InterPro" id="IPR011862">
    <property type="entry name" value="Phos-bd"/>
</dbReference>
<feature type="domain" description="PBP" evidence="5">
    <location>
        <begin position="34"/>
        <end position="286"/>
    </location>
</feature>
<name>K9YYN9_DACS8</name>
<dbReference type="STRING" id="13035.Dacsa_3076"/>
<dbReference type="Proteomes" id="UP000010482">
    <property type="component" value="Chromosome"/>
</dbReference>
<dbReference type="PANTHER" id="PTHR30570">
    <property type="entry name" value="PERIPLASMIC PHOSPHATE BINDING COMPONENT OF PHOSPHATE ABC TRANSPORTER"/>
    <property type="match status" value="1"/>
</dbReference>
<evidence type="ECO:0000256" key="3">
    <source>
        <dbReference type="ARBA" id="ARBA00022729"/>
    </source>
</evidence>
<gene>
    <name evidence="6" type="ORF">Dacsa_3076</name>
</gene>
<dbReference type="PANTHER" id="PTHR30570:SF1">
    <property type="entry name" value="PHOSPHATE-BINDING PROTEIN PSTS"/>
    <property type="match status" value="1"/>
</dbReference>
<keyword evidence="3" id="KW-0732">Signal</keyword>
<proteinExistence type="inferred from homology"/>
<keyword evidence="4" id="KW-0592">Phosphate transport</keyword>
<dbReference type="Gene3D" id="3.40.190.10">
    <property type="entry name" value="Periplasmic binding protein-like II"/>
    <property type="match status" value="2"/>
</dbReference>
<evidence type="ECO:0000259" key="5">
    <source>
        <dbReference type="Pfam" id="PF12849"/>
    </source>
</evidence>
<dbReference type="KEGG" id="dsl:Dacsa_3076"/>
<evidence type="ECO:0000313" key="7">
    <source>
        <dbReference type="Proteomes" id="UP000010482"/>
    </source>
</evidence>
<dbReference type="eggNOG" id="COG0226">
    <property type="taxonomic scope" value="Bacteria"/>
</dbReference>
<dbReference type="GO" id="GO:0006817">
    <property type="term" value="P:phosphate ion transport"/>
    <property type="evidence" value="ECO:0007669"/>
    <property type="project" value="UniProtKB-UniRule"/>
</dbReference>
<reference evidence="6" key="1">
    <citation type="submission" date="2012-04" db="EMBL/GenBank/DDBJ databases">
        <title>Finished genome of Dactylococcopsis salina PCC 8305.</title>
        <authorList>
            <consortium name="US DOE Joint Genome Institute"/>
            <person name="Gugger M."/>
            <person name="Coursin T."/>
            <person name="Rippka R."/>
            <person name="Tandeau De Marsac N."/>
            <person name="Huntemann M."/>
            <person name="Wei C.-L."/>
            <person name="Han J."/>
            <person name="Detter J.C."/>
            <person name="Han C."/>
            <person name="Tapia R."/>
            <person name="Daligault H."/>
            <person name="Chen A."/>
            <person name="Krypides N."/>
            <person name="Mavromatis K."/>
            <person name="Markowitz V."/>
            <person name="Szeto E."/>
            <person name="Ivanova N."/>
            <person name="Ovchinnikova G."/>
            <person name="Pagani I."/>
            <person name="Pati A."/>
            <person name="Goodwin L."/>
            <person name="Peters L."/>
            <person name="Pitluck S."/>
            <person name="Woyke T."/>
            <person name="Kerfeld C."/>
        </authorList>
    </citation>
    <scope>NUCLEOTIDE SEQUENCE [LARGE SCALE GENOMIC DNA]</scope>
    <source>
        <strain evidence="6">PCC 8305</strain>
    </source>
</reference>
<dbReference type="FunFam" id="3.40.190.10:FF:000156">
    <property type="entry name" value="Phosphate ABC transporter, phosphate-binding protein"/>
    <property type="match status" value="1"/>
</dbReference>
<dbReference type="NCBIfam" id="TIGR02136">
    <property type="entry name" value="ptsS_2"/>
    <property type="match status" value="1"/>
</dbReference>
<dbReference type="SUPFAM" id="SSF53850">
    <property type="entry name" value="Periplasmic binding protein-like II"/>
    <property type="match status" value="1"/>
</dbReference>
<evidence type="ECO:0000256" key="2">
    <source>
        <dbReference type="ARBA" id="ARBA00022448"/>
    </source>
</evidence>
<dbReference type="OrthoDB" id="9790048at2"/>
<dbReference type="HOGENOM" id="CLU_026228_1_0_3"/>
<dbReference type="RefSeq" id="WP_015230586.1">
    <property type="nucleotide sequence ID" value="NC_019780.1"/>
</dbReference>
<protein>
    <recommendedName>
        <fullName evidence="4">Phosphate-binding protein</fullName>
    </recommendedName>
</protein>
<evidence type="ECO:0000256" key="1">
    <source>
        <dbReference type="ARBA" id="ARBA00008725"/>
    </source>
</evidence>
<accession>K9YYN9</accession>
<keyword evidence="7" id="KW-1185">Reference proteome</keyword>
<evidence type="ECO:0000256" key="4">
    <source>
        <dbReference type="RuleBase" id="RU367119"/>
    </source>
</evidence>
<dbReference type="GO" id="GO:0042301">
    <property type="term" value="F:phosphate ion binding"/>
    <property type="evidence" value="ECO:0007669"/>
    <property type="project" value="UniProtKB-UniRule"/>
</dbReference>
<dbReference type="PATRIC" id="fig|13035.3.peg.3492"/>
<dbReference type="EMBL" id="CP003944">
    <property type="protein sequence ID" value="AFZ51607.1"/>
    <property type="molecule type" value="Genomic_DNA"/>
</dbReference>
<keyword evidence="2 4" id="KW-0813">Transport</keyword>
<dbReference type="Pfam" id="PF12849">
    <property type="entry name" value="PBP_like_2"/>
    <property type="match status" value="1"/>
</dbReference>
<dbReference type="CDD" id="cd13654">
    <property type="entry name" value="PBP2_phosphate_like_2"/>
    <property type="match status" value="1"/>
</dbReference>
<dbReference type="InterPro" id="IPR024370">
    <property type="entry name" value="PBP_domain"/>
</dbReference>
<comment type="similarity">
    <text evidence="1 4">Belongs to the PstS family.</text>
</comment>
<dbReference type="AlphaFoldDB" id="K9YYN9"/>
<comment type="function">
    <text evidence="4">Involved in the system for phosphate transport across the cytoplasmic membrane.</text>
</comment>
<organism evidence="6 7">
    <name type="scientific">Dactylococcopsis salina (strain PCC 8305)</name>
    <name type="common">Myxobactron salinum</name>
    <dbReference type="NCBI Taxonomy" id="13035"/>
    <lineage>
        <taxon>Bacteria</taxon>
        <taxon>Bacillati</taxon>
        <taxon>Cyanobacteriota</taxon>
        <taxon>Cyanophyceae</taxon>
        <taxon>Nodosilineales</taxon>
        <taxon>Cymatolegaceae</taxon>
        <taxon>Dactylococcopsis</taxon>
    </lineage>
</organism>
<sequence>MVVAKNKFSLKRASIAGAVAFTAATLGLAVSEVHSQGNLVSIDGSSTVYPIQEGVAEEFQKNSPYNVVVGVSGSGGGFEKFCRGETDISNASRPIKDSEAERCANNGIEFVELEVAFDGITVVVNPDNNWVDAMTVDQLQTIWEPNAQGSVTRWSDVNSSWPNDEMSLYGPGSDSGTFDYFTEVIVGEEGASRGDYTASEDDNVLVTGVERDRNALGYFGYAYYVENQDTLKAVGIDNGDGPVKPSQQTIESGNYAPLSRPLFVYVKKSAMEKPEVETYVEYMLSADTITPIVNEIGYVPLTRRGYLNQKAKVR</sequence>
<dbReference type="InterPro" id="IPR050811">
    <property type="entry name" value="Phosphate_ABC_transporter"/>
</dbReference>